<gene>
    <name evidence="3" type="ORF">SAMN02745189_02589</name>
</gene>
<dbReference type="EMBL" id="FRCF01000020">
    <property type="protein sequence ID" value="SHM66702.1"/>
    <property type="molecule type" value="Genomic_DNA"/>
</dbReference>
<dbReference type="OrthoDB" id="9791620at2"/>
<name>A0A1M7KMT2_9BACL</name>
<evidence type="ECO:0000313" key="3">
    <source>
        <dbReference type="EMBL" id="SHM66702.1"/>
    </source>
</evidence>
<dbReference type="InterPro" id="IPR054787">
    <property type="entry name" value="TrlF_ATPase"/>
</dbReference>
<evidence type="ECO:0000256" key="1">
    <source>
        <dbReference type="SAM" id="Coils"/>
    </source>
</evidence>
<accession>A0A1M7KMT2</accession>
<feature type="coiled-coil region" evidence="1">
    <location>
        <begin position="464"/>
        <end position="491"/>
    </location>
</feature>
<dbReference type="SUPFAM" id="SSF89550">
    <property type="entry name" value="PHP domain-like"/>
    <property type="match status" value="1"/>
</dbReference>
<keyword evidence="4" id="KW-1185">Reference proteome</keyword>
<dbReference type="InterPro" id="IPR016195">
    <property type="entry name" value="Pol/histidinol_Pase-like"/>
</dbReference>
<dbReference type="STRING" id="1123231.SAMN02745189_02589"/>
<dbReference type="Pfam" id="PF13476">
    <property type="entry name" value="AAA_23"/>
    <property type="match status" value="1"/>
</dbReference>
<dbReference type="AlphaFoldDB" id="A0A1M7KMT2"/>
<dbReference type="InterPro" id="IPR038729">
    <property type="entry name" value="Rad50/SbcC_AAA"/>
</dbReference>
<reference evidence="3 4" key="1">
    <citation type="submission" date="2016-11" db="EMBL/GenBank/DDBJ databases">
        <authorList>
            <person name="Jaros S."/>
            <person name="Januszkiewicz K."/>
            <person name="Wedrychowicz H."/>
        </authorList>
    </citation>
    <scope>NUCLEOTIDE SEQUENCE [LARGE SCALE GENOMIC DNA]</scope>
    <source>
        <strain evidence="3 4">DSM 16010</strain>
    </source>
</reference>
<dbReference type="Gene3D" id="3.40.50.300">
    <property type="entry name" value="P-loop containing nucleotide triphosphate hydrolases"/>
    <property type="match status" value="2"/>
</dbReference>
<dbReference type="RefSeq" id="WP_072710979.1">
    <property type="nucleotide sequence ID" value="NZ_FRCF01000020.1"/>
</dbReference>
<keyword evidence="1" id="KW-0175">Coiled coil</keyword>
<protein>
    <submittedName>
        <fullName evidence="3">AAA domain-containing protein</fullName>
    </submittedName>
</protein>
<sequence>MFQFGTEWIRADFHLHTNADKEFIYKGEQDRFVSDYIKKLKEENIKLGVITNHNKFHLNEFKGLKKKARTENITLLPGVELSVKEGANGIHCLIVFKEEDWIKGNSESINQFLDEVFKGIENRENENTRCNKDLAGTVEALNSYNKDYVILMAHIEQKSGFLEECNGGLIESLSKNSWFKDKVIAFQKGQTRDKMHQLERWMGYRLPYIEGSDCKSIEEIGKGKKSYIKIGDGSFDSVILALRDYQNRISQLENNHSHGHIKSVEMIGGKMNNQKIYLSPELNSLIGIRGSGKSSIIEAIRYCLDMMPSIADENYKTEVVKNLLESGGQVIVEIQDNHKKNYKVKRILGESSHVLNEDGEEIGVTVNSILQTPLYFGQKDLSYMENGFELDLLSKLVGKKIKFFERDLTNINDQLGNHVNQLFQLNDKLETLPDLKRSLTDIEHKIRIFEENGLNTKLSKQVNFQKDERNIENAYDRINEFKKDLKLLLNSPNLRELDELCKQESLEVPELFSNLSKEVTSVIAVKKEIQEIIGKVDSSSEQVKKYLGEIQAIIGSLEEEFAGIKRDIDIPNLNPDDFAKLKTNEDKIRKDIHQVNTQEEIKDQIESKIRSDLEERNQLLLQEFRVYNDEIEKINLNQGSLELSIEFKGNKEFFLENLKQSFKGSNINQSTYRAISENHSDFSALIVDILLDDSKVTSSLVTEAQLSRVKEIIKTNYNEQLKIRTPNKIEIKYHGKPITKHSIGQRASALVLFILSQKDNNLIMIDQPEDDLDNQIIYNEIITKVKERKPEVQFIFATHNANIPVLGDSEQVIAVSYNEKQLSAKTGSVDNKDIQQKIVDIMEGGQEAFNKRTQIYNSWKNV</sequence>
<feature type="domain" description="Rad50/SbcC-type AAA" evidence="2">
    <location>
        <begin position="272"/>
        <end position="488"/>
    </location>
</feature>
<evidence type="ECO:0000259" key="2">
    <source>
        <dbReference type="Pfam" id="PF13476"/>
    </source>
</evidence>
<evidence type="ECO:0000313" key="4">
    <source>
        <dbReference type="Proteomes" id="UP000184206"/>
    </source>
</evidence>
<dbReference type="NCBIfam" id="NF045780">
    <property type="entry name" value="TrlF_fam_ATP"/>
    <property type="match status" value="1"/>
</dbReference>
<proteinExistence type="predicted"/>
<dbReference type="Proteomes" id="UP000184206">
    <property type="component" value="Unassembled WGS sequence"/>
</dbReference>
<organism evidence="3 4">
    <name type="scientific">Lacicoccus alkaliphilus DSM 16010</name>
    <dbReference type="NCBI Taxonomy" id="1123231"/>
    <lineage>
        <taxon>Bacteria</taxon>
        <taxon>Bacillati</taxon>
        <taxon>Bacillota</taxon>
        <taxon>Bacilli</taxon>
        <taxon>Bacillales</taxon>
        <taxon>Salinicoccaceae</taxon>
        <taxon>Lacicoccus</taxon>
    </lineage>
</organism>
<dbReference type="InterPro" id="IPR027417">
    <property type="entry name" value="P-loop_NTPase"/>
</dbReference>
<dbReference type="Gene3D" id="3.20.20.140">
    <property type="entry name" value="Metal-dependent hydrolases"/>
    <property type="match status" value="1"/>
</dbReference>
<dbReference type="SUPFAM" id="SSF52540">
    <property type="entry name" value="P-loop containing nucleoside triphosphate hydrolases"/>
    <property type="match status" value="1"/>
</dbReference>